<protein>
    <recommendedName>
        <fullName evidence="5">Transmembrane protein</fullName>
    </recommendedName>
</protein>
<feature type="compositionally biased region" description="Basic and acidic residues" evidence="1">
    <location>
        <begin position="22"/>
        <end position="38"/>
    </location>
</feature>
<evidence type="ECO:0000313" key="3">
    <source>
        <dbReference type="EMBL" id="MBO8185015.1"/>
    </source>
</evidence>
<keyword evidence="2" id="KW-0812">Transmembrane</keyword>
<sequence length="149" mass="16615">MNSERKGGQKPSPGPQPPSRSVESDRPRSTDGTDRTDTAGEAARGVAELERYLLRQTETHNAQQDAACFTAELPWLTSAQREQIIRLYVRERRALARRTHGLVETALEERTAELHAAYAILRRRMCVTVSVLISVLTFALCLLTLTALV</sequence>
<evidence type="ECO:0000256" key="2">
    <source>
        <dbReference type="SAM" id="Phobius"/>
    </source>
</evidence>
<feature type="transmembrane region" description="Helical" evidence="2">
    <location>
        <begin position="125"/>
        <end position="148"/>
    </location>
</feature>
<gene>
    <name evidence="3" type="ORF">JW592_05965</name>
</gene>
<accession>A0ABS3WPG9</accession>
<evidence type="ECO:0008006" key="5">
    <source>
        <dbReference type="Google" id="ProtNLM"/>
    </source>
</evidence>
<keyword evidence="4" id="KW-1185">Reference proteome</keyword>
<dbReference type="RefSeq" id="WP_209263837.1">
    <property type="nucleotide sequence ID" value="NZ_JAFFZN010000004.1"/>
</dbReference>
<evidence type="ECO:0000256" key="1">
    <source>
        <dbReference type="SAM" id="MobiDB-lite"/>
    </source>
</evidence>
<keyword evidence="2" id="KW-0472">Membrane</keyword>
<keyword evidence="2" id="KW-1133">Transmembrane helix</keyword>
<comment type="caution">
    <text evidence="3">The sequence shown here is derived from an EMBL/GenBank/DDBJ whole genome shotgun (WGS) entry which is preliminary data.</text>
</comment>
<dbReference type="EMBL" id="JAFFZN010000004">
    <property type="protein sequence ID" value="MBO8185015.1"/>
    <property type="molecule type" value="Genomic_DNA"/>
</dbReference>
<organism evidence="3 4">
    <name type="scientific">Streptomyces spirodelae</name>
    <dbReference type="NCBI Taxonomy" id="2812904"/>
    <lineage>
        <taxon>Bacteria</taxon>
        <taxon>Bacillati</taxon>
        <taxon>Actinomycetota</taxon>
        <taxon>Actinomycetes</taxon>
        <taxon>Kitasatosporales</taxon>
        <taxon>Streptomycetaceae</taxon>
        <taxon>Streptomyces</taxon>
    </lineage>
</organism>
<name>A0ABS3WPG9_9ACTN</name>
<reference evidence="3 4" key="1">
    <citation type="submission" date="2021-02" db="EMBL/GenBank/DDBJ databases">
        <title>Streptomyces spirodelae sp. nov., isolated from duckweed.</title>
        <authorList>
            <person name="Saimee Y."/>
            <person name="Duangmal K."/>
        </authorList>
    </citation>
    <scope>NUCLEOTIDE SEQUENCE [LARGE SCALE GENOMIC DNA]</scope>
    <source>
        <strain evidence="3 4">DW4-2</strain>
    </source>
</reference>
<feature type="region of interest" description="Disordered" evidence="1">
    <location>
        <begin position="1"/>
        <end position="42"/>
    </location>
</feature>
<proteinExistence type="predicted"/>
<evidence type="ECO:0000313" key="4">
    <source>
        <dbReference type="Proteomes" id="UP001518976"/>
    </source>
</evidence>
<dbReference type="Proteomes" id="UP001518976">
    <property type="component" value="Unassembled WGS sequence"/>
</dbReference>